<dbReference type="Pfam" id="PF00440">
    <property type="entry name" value="TetR_N"/>
    <property type="match status" value="1"/>
</dbReference>
<dbReference type="SUPFAM" id="SSF46689">
    <property type="entry name" value="Homeodomain-like"/>
    <property type="match status" value="1"/>
</dbReference>
<evidence type="ECO:0000256" key="4">
    <source>
        <dbReference type="PROSITE-ProRule" id="PRU00335"/>
    </source>
</evidence>
<dbReference type="PANTHER" id="PTHR47506:SF6">
    <property type="entry name" value="HTH-TYPE TRANSCRIPTIONAL REPRESSOR NEMR"/>
    <property type="match status" value="1"/>
</dbReference>
<dbReference type="InterPro" id="IPR036271">
    <property type="entry name" value="Tet_transcr_reg_TetR-rel_C_sf"/>
</dbReference>
<evidence type="ECO:0000313" key="7">
    <source>
        <dbReference type="Proteomes" id="UP000250642"/>
    </source>
</evidence>
<dbReference type="RefSeq" id="WP_113054848.1">
    <property type="nucleotide sequence ID" value="NZ_CP175536.1"/>
</dbReference>
<comment type="caution">
    <text evidence="6">The sequence shown here is derived from an EMBL/GenBank/DDBJ whole genome shotgun (WGS) entry which is preliminary data.</text>
</comment>
<dbReference type="AlphaFoldDB" id="A0A329QND1"/>
<proteinExistence type="predicted"/>
<evidence type="ECO:0000313" key="6">
    <source>
        <dbReference type="EMBL" id="RAW12872.1"/>
    </source>
</evidence>
<sequence length="224" mass="25576">MSPRNILKDQQMRKERIEHILDSALQTMAKRGIDSTNIKDIAKEAKLSVGNIYTYFTSKDEIFSEVLLRGQTMYGRTIALLADLDIDPREKLFEIGKGWLSNESNWAFTIMLQSIRTNQAVSTEIKQAATQRFTDNLEPLAEIFRQGQNAGGIIQGDARQLAFYFVSLIQGLTLQLAPGYEIQVDIDPEKIVRLFMIPEKEGSTSDLFKKNNDLSYINKKMFDR</sequence>
<dbReference type="Proteomes" id="UP000250642">
    <property type="component" value="Unassembled WGS sequence"/>
</dbReference>
<name>A0A329QND1_9BACL</name>
<feature type="domain" description="HTH tetR-type" evidence="5">
    <location>
        <begin position="14"/>
        <end position="74"/>
    </location>
</feature>
<keyword evidence="2 4" id="KW-0238">DNA-binding</keyword>
<dbReference type="EMBL" id="QEVW01000014">
    <property type="protein sequence ID" value="RAW12872.1"/>
    <property type="molecule type" value="Genomic_DNA"/>
</dbReference>
<evidence type="ECO:0000259" key="5">
    <source>
        <dbReference type="PROSITE" id="PS50977"/>
    </source>
</evidence>
<dbReference type="InterPro" id="IPR001647">
    <property type="entry name" value="HTH_TetR"/>
</dbReference>
<dbReference type="PROSITE" id="PS50977">
    <property type="entry name" value="HTH_TETR_2"/>
    <property type="match status" value="1"/>
</dbReference>
<protein>
    <submittedName>
        <fullName evidence="6">TetR/AcrR family transcriptional regulator</fullName>
    </submittedName>
</protein>
<gene>
    <name evidence="6" type="ORF">DC345_21555</name>
</gene>
<evidence type="ECO:0000256" key="3">
    <source>
        <dbReference type="ARBA" id="ARBA00023163"/>
    </source>
</evidence>
<dbReference type="PRINTS" id="PR00455">
    <property type="entry name" value="HTHTETR"/>
</dbReference>
<feature type="DNA-binding region" description="H-T-H motif" evidence="4">
    <location>
        <begin position="37"/>
        <end position="56"/>
    </location>
</feature>
<keyword evidence="3" id="KW-0804">Transcription</keyword>
<organism evidence="6 7">
    <name type="scientific">Paenibacillus taichungensis</name>
    <dbReference type="NCBI Taxonomy" id="484184"/>
    <lineage>
        <taxon>Bacteria</taxon>
        <taxon>Bacillati</taxon>
        <taxon>Bacillota</taxon>
        <taxon>Bacilli</taxon>
        <taxon>Bacillales</taxon>
        <taxon>Paenibacillaceae</taxon>
        <taxon>Paenibacillus</taxon>
    </lineage>
</organism>
<evidence type="ECO:0000256" key="1">
    <source>
        <dbReference type="ARBA" id="ARBA00023015"/>
    </source>
</evidence>
<keyword evidence="1" id="KW-0805">Transcription regulation</keyword>
<dbReference type="PANTHER" id="PTHR47506">
    <property type="entry name" value="TRANSCRIPTIONAL REGULATORY PROTEIN"/>
    <property type="match status" value="1"/>
</dbReference>
<dbReference type="InterPro" id="IPR009057">
    <property type="entry name" value="Homeodomain-like_sf"/>
</dbReference>
<evidence type="ECO:0000256" key="2">
    <source>
        <dbReference type="ARBA" id="ARBA00023125"/>
    </source>
</evidence>
<dbReference type="Gene3D" id="1.10.357.10">
    <property type="entry name" value="Tetracycline Repressor, domain 2"/>
    <property type="match status" value="1"/>
</dbReference>
<accession>A0A329QND1</accession>
<reference evidence="6 7" key="1">
    <citation type="submission" date="2018-04" db="EMBL/GenBank/DDBJ databases">
        <title>Paenibacillus taichungensis Genome sequencing and assembly.</title>
        <authorList>
            <person name="Xu J."/>
            <person name="Rensing C."/>
            <person name="Mazhar H.S."/>
        </authorList>
    </citation>
    <scope>NUCLEOTIDE SEQUENCE [LARGE SCALE GENOMIC DNA]</scope>
    <source>
        <strain evidence="6 7">NC1</strain>
    </source>
</reference>
<dbReference type="GO" id="GO:0003677">
    <property type="term" value="F:DNA binding"/>
    <property type="evidence" value="ECO:0007669"/>
    <property type="project" value="UniProtKB-UniRule"/>
</dbReference>
<dbReference type="SUPFAM" id="SSF48498">
    <property type="entry name" value="Tetracyclin repressor-like, C-terminal domain"/>
    <property type="match status" value="1"/>
</dbReference>